<organism evidence="6 7">
    <name type="scientific">Nematocida displodere</name>
    <dbReference type="NCBI Taxonomy" id="1805483"/>
    <lineage>
        <taxon>Eukaryota</taxon>
        <taxon>Fungi</taxon>
        <taxon>Fungi incertae sedis</taxon>
        <taxon>Microsporidia</taxon>
        <taxon>Nematocida</taxon>
    </lineage>
</organism>
<dbReference type="PROSITE" id="PS50305">
    <property type="entry name" value="SIRTUIN"/>
    <property type="match status" value="1"/>
</dbReference>
<keyword evidence="7" id="KW-1185">Reference proteome</keyword>
<dbReference type="InterPro" id="IPR050134">
    <property type="entry name" value="NAD-dep_sirtuin_deacylases"/>
</dbReference>
<evidence type="ECO:0000256" key="2">
    <source>
        <dbReference type="ARBA" id="ARBA00022679"/>
    </source>
</evidence>
<accession>A0A177EDX5</accession>
<dbReference type="Pfam" id="PF02146">
    <property type="entry name" value="SIR2"/>
    <property type="match status" value="1"/>
</dbReference>
<dbReference type="PANTHER" id="PTHR11085:SF15">
    <property type="entry name" value="NAD-DEPENDENT HISTONE DEACETYLASE HST4"/>
    <property type="match status" value="1"/>
</dbReference>
<dbReference type="SUPFAM" id="SSF52467">
    <property type="entry name" value="DHS-like NAD/FAD-binding domain"/>
    <property type="match status" value="1"/>
</dbReference>
<evidence type="ECO:0000259" key="5">
    <source>
        <dbReference type="PROSITE" id="PS50305"/>
    </source>
</evidence>
<evidence type="ECO:0000256" key="4">
    <source>
        <dbReference type="PROSITE-ProRule" id="PRU00236"/>
    </source>
</evidence>
<dbReference type="Gene3D" id="3.30.1600.10">
    <property type="entry name" value="SIR2/SIRT2 'Small Domain"/>
    <property type="match status" value="1"/>
</dbReference>
<dbReference type="PANTHER" id="PTHR11085">
    <property type="entry name" value="NAD-DEPENDENT PROTEIN DEACYLASE SIRTUIN-5, MITOCHONDRIAL-RELATED"/>
    <property type="match status" value="1"/>
</dbReference>
<dbReference type="RefSeq" id="XP_067544468.1">
    <property type="nucleotide sequence ID" value="XM_067688881.1"/>
</dbReference>
<dbReference type="InterPro" id="IPR003000">
    <property type="entry name" value="Sirtuin"/>
</dbReference>
<proteinExistence type="inferred from homology"/>
<dbReference type="GO" id="GO:0017136">
    <property type="term" value="F:histone deacetylase activity, NAD-dependent"/>
    <property type="evidence" value="ECO:0007669"/>
    <property type="project" value="TreeGrafter"/>
</dbReference>
<name>A0A177EDX5_9MICR</name>
<dbReference type="VEuPathDB" id="MicrosporidiaDB:NEDG_01463"/>
<dbReference type="GO" id="GO:0070403">
    <property type="term" value="F:NAD+ binding"/>
    <property type="evidence" value="ECO:0007669"/>
    <property type="project" value="InterPro"/>
</dbReference>
<dbReference type="GO" id="GO:0000122">
    <property type="term" value="P:negative regulation of transcription by RNA polymerase II"/>
    <property type="evidence" value="ECO:0007669"/>
    <property type="project" value="TreeGrafter"/>
</dbReference>
<dbReference type="InterPro" id="IPR026591">
    <property type="entry name" value="Sirtuin_cat_small_dom_sf"/>
</dbReference>
<dbReference type="GO" id="GO:0031508">
    <property type="term" value="P:pericentric heterochromatin formation"/>
    <property type="evidence" value="ECO:0007669"/>
    <property type="project" value="TreeGrafter"/>
</dbReference>
<dbReference type="STRING" id="1805483.A0A177EDX5"/>
<feature type="binding site" evidence="4">
    <location>
        <position position="167"/>
    </location>
    <ligand>
        <name>Zn(2+)</name>
        <dbReference type="ChEBI" id="CHEBI:29105"/>
    </ligand>
</feature>
<sequence>MKTLSTETSSLYLKIASMVRKGRSSIVVGAGISTSSGIPDFRSKDGLFREIKETYGYSGEQIFTYSVVHASEEAMKVHLHLMAKLKETLKTTAPTETHRLLAYLQKKHKVSIYTQNIDGLEEKAGIKKDLIYLHGNINTLICTHCKHTTAYTDKLNSQIQATTLVPCPQCTQRKEHREKEKKRSTPVGCLLPNIVLYGDTSDTLSVVKRVCADEENTLLLVMGTSLRVHGVKNLTRELSKSAYKNKGIRVYIGREAPPKSLAPFFDYWVTGNCDDFAKSLLLSLQGSYMLKELYRLSLDSIDGLLGAVRRMSLEAAPKT</sequence>
<evidence type="ECO:0000256" key="1">
    <source>
        <dbReference type="ARBA" id="ARBA00006924"/>
    </source>
</evidence>
<feature type="domain" description="Deacetylase sirtuin-type" evidence="5">
    <location>
        <begin position="1"/>
        <end position="296"/>
    </location>
</feature>
<feature type="binding site" evidence="4">
    <location>
        <position position="145"/>
    </location>
    <ligand>
        <name>Zn(2+)</name>
        <dbReference type="ChEBI" id="CHEBI:29105"/>
    </ligand>
</feature>
<feature type="binding site" evidence="4">
    <location>
        <position position="170"/>
    </location>
    <ligand>
        <name>Zn(2+)</name>
        <dbReference type="ChEBI" id="CHEBI:29105"/>
    </ligand>
</feature>
<dbReference type="GO" id="GO:1990414">
    <property type="term" value="P:replication-born double-strand break repair via sister chromatid exchange"/>
    <property type="evidence" value="ECO:0007669"/>
    <property type="project" value="TreeGrafter"/>
</dbReference>
<evidence type="ECO:0000313" key="6">
    <source>
        <dbReference type="EMBL" id="OAG29916.1"/>
    </source>
</evidence>
<keyword evidence="4" id="KW-0479">Metal-binding</keyword>
<dbReference type="GO" id="GO:0031934">
    <property type="term" value="C:mating-type region heterochromatin"/>
    <property type="evidence" value="ECO:0007669"/>
    <property type="project" value="TreeGrafter"/>
</dbReference>
<dbReference type="InterPro" id="IPR029035">
    <property type="entry name" value="DHS-like_NAD/FAD-binding_dom"/>
</dbReference>
<dbReference type="EMBL" id="LTDL01000038">
    <property type="protein sequence ID" value="OAG29916.1"/>
    <property type="molecule type" value="Genomic_DNA"/>
</dbReference>
<protein>
    <submittedName>
        <fullName evidence="6">NAD-dependent histone deacetylase SIR2</fullName>
    </submittedName>
</protein>
<dbReference type="GO" id="GO:0006282">
    <property type="term" value="P:regulation of DNA repair"/>
    <property type="evidence" value="ECO:0007669"/>
    <property type="project" value="TreeGrafter"/>
</dbReference>
<comment type="caution">
    <text evidence="6">The sequence shown here is derived from an EMBL/GenBank/DDBJ whole genome shotgun (WGS) entry which is preliminary data.</text>
</comment>
<dbReference type="Proteomes" id="UP000185944">
    <property type="component" value="Unassembled WGS sequence"/>
</dbReference>
<dbReference type="InterPro" id="IPR026590">
    <property type="entry name" value="Ssirtuin_cat_dom"/>
</dbReference>
<reference evidence="6 7" key="1">
    <citation type="submission" date="2016-02" db="EMBL/GenBank/DDBJ databases">
        <title>Discovery of a natural microsporidian pathogen with a broad tissue tropism in Caenorhabditis elegans.</title>
        <authorList>
            <person name="Luallen R.J."/>
            <person name="Reinke A.W."/>
            <person name="Tong L."/>
            <person name="Botts M.R."/>
            <person name="Felix M.-A."/>
            <person name="Troemel E.R."/>
        </authorList>
    </citation>
    <scope>NUCLEOTIDE SEQUENCE [LARGE SCALE GENOMIC DNA]</scope>
    <source>
        <strain evidence="6 7">JUm2807</strain>
    </source>
</reference>
<keyword evidence="3" id="KW-0520">NAD</keyword>
<dbReference type="GO" id="GO:0046872">
    <property type="term" value="F:metal ion binding"/>
    <property type="evidence" value="ECO:0007669"/>
    <property type="project" value="UniProtKB-KW"/>
</dbReference>
<feature type="binding site" evidence="4">
    <location>
        <position position="142"/>
    </location>
    <ligand>
        <name>Zn(2+)</name>
        <dbReference type="ChEBI" id="CHEBI:29105"/>
    </ligand>
</feature>
<keyword evidence="4" id="KW-0862">Zinc</keyword>
<keyword evidence="2" id="KW-0808">Transferase</keyword>
<dbReference type="AlphaFoldDB" id="A0A177EDX5"/>
<dbReference type="GO" id="GO:0005634">
    <property type="term" value="C:nucleus"/>
    <property type="evidence" value="ECO:0007669"/>
    <property type="project" value="TreeGrafter"/>
</dbReference>
<evidence type="ECO:0000313" key="7">
    <source>
        <dbReference type="Proteomes" id="UP000185944"/>
    </source>
</evidence>
<evidence type="ECO:0000256" key="3">
    <source>
        <dbReference type="ARBA" id="ARBA00023027"/>
    </source>
</evidence>
<comment type="similarity">
    <text evidence="1">Belongs to the sirtuin family. Class I subfamily.</text>
</comment>
<dbReference type="OrthoDB" id="2919105at2759"/>
<dbReference type="Gene3D" id="3.40.50.1220">
    <property type="entry name" value="TPP-binding domain"/>
    <property type="match status" value="1"/>
</dbReference>
<gene>
    <name evidence="6" type="ORF">NEDG_01463</name>
</gene>
<dbReference type="GeneID" id="93647813"/>
<feature type="active site" description="Proton acceptor" evidence="4">
    <location>
        <position position="134"/>
    </location>
</feature>